<feature type="transmembrane region" description="Helical" evidence="7">
    <location>
        <begin position="408"/>
        <end position="435"/>
    </location>
</feature>
<reference evidence="10" key="1">
    <citation type="submission" date="2025-08" db="UniProtKB">
        <authorList>
            <consortium name="RefSeq"/>
        </authorList>
    </citation>
    <scope>IDENTIFICATION</scope>
</reference>
<keyword evidence="9" id="KW-1185">Reference proteome</keyword>
<accession>A0A6P7X355</accession>
<feature type="compositionally biased region" description="Polar residues" evidence="6">
    <location>
        <begin position="218"/>
        <end position="229"/>
    </location>
</feature>
<keyword evidence="4 7" id="KW-1133">Transmembrane helix</keyword>
<dbReference type="FunCoup" id="A0A6P7X355">
    <property type="interactions" value="1957"/>
</dbReference>
<evidence type="ECO:0000256" key="7">
    <source>
        <dbReference type="SAM" id="Phobius"/>
    </source>
</evidence>
<evidence type="ECO:0000256" key="5">
    <source>
        <dbReference type="ARBA" id="ARBA00023136"/>
    </source>
</evidence>
<feature type="chain" id="PRO_5028055507" evidence="8">
    <location>
        <begin position="26"/>
        <end position="571"/>
    </location>
</feature>
<comment type="similarity">
    <text evidence="2">Belongs to the ZIP transporter (TC 2.A.5) family.</text>
</comment>
<feature type="compositionally biased region" description="Basic and acidic residues" evidence="6">
    <location>
        <begin position="259"/>
        <end position="269"/>
    </location>
</feature>
<sequence length="571" mass="65720">MKVHMHTKFCLICLLTFVFHQCNHCHKDGHNHGHNDSRIHNHSDYQISEAPYHQNGGVDSVPEHEQRYYIEKLFDRYGENGRLSFYGLEKLLANLGLGEVKVVEINHEDIGHDHVSHLEALEVQEGKHSHWHSHMHSHSHSNSENQTVSSESAKRNKKCDPLRETSEPSVKSDNKHSHDHNHHPNHHHHQHHHRDHNSTHHSHNDSISHTEYKEDSQKPLTDTNTSQEQLEGMPQKHRKKRKRNKSRETTVEITPKFGSDNDHGEQHEHNHVHKHEHVNLSLIHPHTHSYGNDLSATSRQQDHNPDEGNGRHRAEKREAPNNQISVRKHDDFSAHSHQDHSEDDHQHEECLNVTQLLQYYGLGINSPISHDQFTYLCPALLYQIDSRLCIKHSSHLHVEDLDKDKGSASAWVCGLISITVISLLSLLGIILIPIINQGCFRFLLSFLVALAVGTLSGDALLHLLPHSQGGHDHSQHGGHSHQLSHKHEAESESLLEEYDSVMKGLVALAGIYLLFILEHCIRMFKHYKDEKGKEKWFKKKQIEESVVGRKLSDHKLNRRSDAEWLQLKPLS</sequence>
<feature type="transmembrane region" description="Helical" evidence="7">
    <location>
        <begin position="442"/>
        <end position="464"/>
    </location>
</feature>
<protein>
    <submittedName>
        <fullName evidence="10">Zinc transporter ZIP10-like</fullName>
    </submittedName>
</protein>
<dbReference type="GO" id="GO:0071578">
    <property type="term" value="P:zinc ion import across plasma membrane"/>
    <property type="evidence" value="ECO:0007669"/>
    <property type="project" value="TreeGrafter"/>
</dbReference>
<dbReference type="InterPro" id="IPR003689">
    <property type="entry name" value="ZIP"/>
</dbReference>
<feature type="compositionally biased region" description="Basic and acidic residues" evidence="6">
    <location>
        <begin position="300"/>
        <end position="319"/>
    </location>
</feature>
<dbReference type="InterPro" id="IPR050799">
    <property type="entry name" value="ZIP_Transporter"/>
</dbReference>
<dbReference type="GO" id="GO:0005886">
    <property type="term" value="C:plasma membrane"/>
    <property type="evidence" value="ECO:0007669"/>
    <property type="project" value="TreeGrafter"/>
</dbReference>
<proteinExistence type="inferred from homology"/>
<evidence type="ECO:0000313" key="9">
    <source>
        <dbReference type="Proteomes" id="UP000515156"/>
    </source>
</evidence>
<dbReference type="OrthoDB" id="200954at2759"/>
<gene>
    <name evidence="10" type="primary">LOC115459269</name>
</gene>
<dbReference type="PANTHER" id="PTHR12191">
    <property type="entry name" value="SOLUTE CARRIER FAMILY 39"/>
    <property type="match status" value="1"/>
</dbReference>
<dbReference type="Pfam" id="PF02535">
    <property type="entry name" value="Zip"/>
    <property type="match status" value="1"/>
</dbReference>
<name>A0A6P7X355_9AMPH</name>
<dbReference type="AlphaFoldDB" id="A0A6P7X355"/>
<dbReference type="GO" id="GO:0005385">
    <property type="term" value="F:zinc ion transmembrane transporter activity"/>
    <property type="evidence" value="ECO:0007669"/>
    <property type="project" value="TreeGrafter"/>
</dbReference>
<evidence type="ECO:0000256" key="4">
    <source>
        <dbReference type="ARBA" id="ARBA00022989"/>
    </source>
</evidence>
<dbReference type="GO" id="GO:0140410">
    <property type="term" value="F:monoatomic cation:bicarbonate symporter activity"/>
    <property type="evidence" value="ECO:0007669"/>
    <property type="project" value="TreeGrafter"/>
</dbReference>
<dbReference type="Proteomes" id="UP000515156">
    <property type="component" value="Unplaced"/>
</dbReference>
<feature type="compositionally biased region" description="Basic and acidic residues" evidence="6">
    <location>
        <begin position="152"/>
        <end position="176"/>
    </location>
</feature>
<feature type="compositionally biased region" description="Basic residues" evidence="6">
    <location>
        <begin position="235"/>
        <end position="245"/>
    </location>
</feature>
<evidence type="ECO:0000256" key="6">
    <source>
        <dbReference type="SAM" id="MobiDB-lite"/>
    </source>
</evidence>
<feature type="signal peptide" evidence="8">
    <location>
        <begin position="1"/>
        <end position="25"/>
    </location>
</feature>
<feature type="compositionally biased region" description="Polar residues" evidence="6">
    <location>
        <begin position="289"/>
        <end position="299"/>
    </location>
</feature>
<feature type="compositionally biased region" description="Basic residues" evidence="6">
    <location>
        <begin position="129"/>
        <end position="139"/>
    </location>
</feature>
<keyword evidence="5 7" id="KW-0472">Membrane</keyword>
<dbReference type="GO" id="GO:0030003">
    <property type="term" value="P:intracellular monoatomic cation homeostasis"/>
    <property type="evidence" value="ECO:0007669"/>
    <property type="project" value="TreeGrafter"/>
</dbReference>
<evidence type="ECO:0000313" key="10">
    <source>
        <dbReference type="RefSeq" id="XP_030044980.1"/>
    </source>
</evidence>
<feature type="compositionally biased region" description="Basic residues" evidence="6">
    <location>
        <begin position="177"/>
        <end position="195"/>
    </location>
</feature>
<organism evidence="9 10">
    <name type="scientific">Microcaecilia unicolor</name>
    <dbReference type="NCBI Taxonomy" id="1415580"/>
    <lineage>
        <taxon>Eukaryota</taxon>
        <taxon>Metazoa</taxon>
        <taxon>Chordata</taxon>
        <taxon>Craniata</taxon>
        <taxon>Vertebrata</taxon>
        <taxon>Euteleostomi</taxon>
        <taxon>Amphibia</taxon>
        <taxon>Gymnophiona</taxon>
        <taxon>Siphonopidae</taxon>
        <taxon>Microcaecilia</taxon>
    </lineage>
</organism>
<dbReference type="InParanoid" id="A0A6P7X355"/>
<feature type="compositionally biased region" description="Basic and acidic residues" evidence="6">
    <location>
        <begin position="196"/>
        <end position="217"/>
    </location>
</feature>
<keyword evidence="3 7" id="KW-0812">Transmembrane</keyword>
<feature type="transmembrane region" description="Helical" evidence="7">
    <location>
        <begin position="501"/>
        <end position="521"/>
    </location>
</feature>
<comment type="subcellular location">
    <subcellularLocation>
        <location evidence="1">Membrane</location>
        <topology evidence="1">Multi-pass membrane protein</topology>
    </subcellularLocation>
</comment>
<feature type="region of interest" description="Disordered" evidence="6">
    <location>
        <begin position="126"/>
        <end position="273"/>
    </location>
</feature>
<feature type="region of interest" description="Disordered" evidence="6">
    <location>
        <begin position="285"/>
        <end position="325"/>
    </location>
</feature>
<evidence type="ECO:0000256" key="1">
    <source>
        <dbReference type="ARBA" id="ARBA00004141"/>
    </source>
</evidence>
<evidence type="ECO:0000256" key="3">
    <source>
        <dbReference type="ARBA" id="ARBA00022692"/>
    </source>
</evidence>
<dbReference type="KEGG" id="muo:115459269"/>
<dbReference type="PANTHER" id="PTHR12191:SF14">
    <property type="entry name" value="ZINC TRANSPORTER ZIP10"/>
    <property type="match status" value="1"/>
</dbReference>
<keyword evidence="8" id="KW-0732">Signal</keyword>
<evidence type="ECO:0000256" key="2">
    <source>
        <dbReference type="ARBA" id="ARBA00006939"/>
    </source>
</evidence>
<dbReference type="GeneID" id="115459269"/>
<feature type="non-terminal residue" evidence="10">
    <location>
        <position position="571"/>
    </location>
</feature>
<evidence type="ECO:0000256" key="8">
    <source>
        <dbReference type="SAM" id="SignalP"/>
    </source>
</evidence>
<dbReference type="RefSeq" id="XP_030044980.1">
    <property type="nucleotide sequence ID" value="XM_030189120.1"/>
</dbReference>